<keyword evidence="2" id="KW-0472">Membrane</keyword>
<dbReference type="SUPFAM" id="SSF52091">
    <property type="entry name" value="SpoIIaa-like"/>
    <property type="match status" value="1"/>
</dbReference>
<keyword evidence="2" id="KW-0997">Cell inner membrane</keyword>
<feature type="transmembrane region" description="Helical" evidence="2">
    <location>
        <begin position="302"/>
        <end position="323"/>
    </location>
</feature>
<name>A0ABT7FHS9_9RHOB</name>
<comment type="similarity">
    <text evidence="2">Belongs to the MlaE permease family.</text>
</comment>
<protein>
    <submittedName>
        <fullName evidence="4">ABC transporter permease</fullName>
    </submittedName>
</protein>
<dbReference type="PROSITE" id="PS50801">
    <property type="entry name" value="STAS"/>
    <property type="match status" value="1"/>
</dbReference>
<dbReference type="InterPro" id="IPR003453">
    <property type="entry name" value="ABC_MlaE_roteobac"/>
</dbReference>
<keyword evidence="2" id="KW-0812">Transmembrane</keyword>
<dbReference type="PANTHER" id="PTHR30188:SF3">
    <property type="entry name" value="ABC TRANSPORTER PERMEASE"/>
    <property type="match status" value="1"/>
</dbReference>
<evidence type="ECO:0000256" key="2">
    <source>
        <dbReference type="RuleBase" id="RU362044"/>
    </source>
</evidence>
<organism evidence="4 5">
    <name type="scientific">Sedimentitalea xiamensis</name>
    <dbReference type="NCBI Taxonomy" id="3050037"/>
    <lineage>
        <taxon>Bacteria</taxon>
        <taxon>Pseudomonadati</taxon>
        <taxon>Pseudomonadota</taxon>
        <taxon>Alphaproteobacteria</taxon>
        <taxon>Rhodobacterales</taxon>
        <taxon>Paracoccaceae</taxon>
        <taxon>Sedimentitalea</taxon>
    </lineage>
</organism>
<evidence type="ECO:0000313" key="4">
    <source>
        <dbReference type="EMBL" id="MDK3074696.1"/>
    </source>
</evidence>
<comment type="function">
    <text evidence="1">Could be part of an ABC transporter complex.</text>
</comment>
<comment type="subcellular location">
    <subcellularLocation>
        <location evidence="2">Cell inner membrane</location>
        <topology evidence="2">Multi-pass membrane protein</topology>
    </subcellularLocation>
</comment>
<gene>
    <name evidence="4" type="ORF">QO034_16515</name>
</gene>
<dbReference type="InterPro" id="IPR058548">
    <property type="entry name" value="MlaB-like_STAS"/>
</dbReference>
<dbReference type="InterPro" id="IPR036513">
    <property type="entry name" value="STAS_dom_sf"/>
</dbReference>
<evidence type="ECO:0000313" key="5">
    <source>
        <dbReference type="Proteomes" id="UP001227126"/>
    </source>
</evidence>
<dbReference type="Proteomes" id="UP001227126">
    <property type="component" value="Unassembled WGS sequence"/>
</dbReference>
<evidence type="ECO:0000259" key="3">
    <source>
        <dbReference type="PROSITE" id="PS50801"/>
    </source>
</evidence>
<comment type="caution">
    <text evidence="4">The sequence shown here is derived from an EMBL/GenBank/DDBJ whole genome shotgun (WGS) entry which is preliminary data.</text>
</comment>
<keyword evidence="2" id="KW-1003">Cell membrane</keyword>
<dbReference type="InterPro" id="IPR030802">
    <property type="entry name" value="Permease_MalE"/>
</dbReference>
<dbReference type="NCBIfam" id="TIGR00056">
    <property type="entry name" value="MlaE family lipid ABC transporter permease subunit"/>
    <property type="match status" value="1"/>
</dbReference>
<dbReference type="Gene3D" id="3.30.750.24">
    <property type="entry name" value="STAS domain"/>
    <property type="match status" value="1"/>
</dbReference>
<evidence type="ECO:0000256" key="1">
    <source>
        <dbReference type="ARBA" id="ARBA00003787"/>
    </source>
</evidence>
<feature type="transmembrane region" description="Helical" evidence="2">
    <location>
        <begin position="206"/>
        <end position="228"/>
    </location>
</feature>
<feature type="transmembrane region" description="Helical" evidence="2">
    <location>
        <begin position="158"/>
        <end position="179"/>
    </location>
</feature>
<feature type="transmembrane region" description="Helical" evidence="2">
    <location>
        <begin position="117"/>
        <end position="137"/>
    </location>
</feature>
<keyword evidence="2" id="KW-1133">Transmembrane helix</keyword>
<reference evidence="4 5" key="1">
    <citation type="submission" date="2023-05" db="EMBL/GenBank/DDBJ databases">
        <title>Sedimentitalea sp. nov. JM2-8.</title>
        <authorList>
            <person name="Huang J."/>
        </authorList>
    </citation>
    <scope>NUCLEOTIDE SEQUENCE [LARGE SCALE GENOMIC DNA]</scope>
    <source>
        <strain evidence="4 5">JM2-8</strain>
    </source>
</reference>
<feature type="transmembrane region" description="Helical" evidence="2">
    <location>
        <begin position="249"/>
        <end position="282"/>
    </location>
</feature>
<sequence>MIPAAETGEAVLRLIGTLSVNTVTQVHENLGDLKPCDRLVVDMAKVVRLDTAGAWALSDLERRLTGSGGTMEMRNLSAESAQLLESVRRAMPEKEGAPPDRKDFAALLERIGQTVVAGARFLLELTGYLGLFFARLGRVMRHPSEFRLTALVAHAEDVGLRAVPIVALMAFLIGVVLAFQGSAQLRQFGAEVFVVDLIAISILRELGILLTAIIVAGRTASAFTAAIGSMKMREEIDAMRTLGLDPATVLFLPRILALLVMLPILGLIADVMGLFGGALMAWIDLGISPSMFRTRLVEGTDVSHVFVGLVKAPVFALIIGVVGCHAGMQVKGDAESLGRMTSNAVVTAIFAVIVADAMFSIFFAQIGL</sequence>
<feature type="domain" description="STAS" evidence="3">
    <location>
        <begin position="8"/>
        <end position="85"/>
    </location>
</feature>
<dbReference type="Pfam" id="PF02405">
    <property type="entry name" value="MlaE"/>
    <property type="match status" value="1"/>
</dbReference>
<dbReference type="PANTHER" id="PTHR30188">
    <property type="entry name" value="ABC TRANSPORTER PERMEASE PROTEIN-RELATED"/>
    <property type="match status" value="1"/>
</dbReference>
<accession>A0ABT7FHS9</accession>
<dbReference type="RefSeq" id="WP_284486657.1">
    <property type="nucleotide sequence ID" value="NZ_JASNJE010000023.1"/>
</dbReference>
<dbReference type="InterPro" id="IPR002645">
    <property type="entry name" value="STAS_dom"/>
</dbReference>
<dbReference type="Pfam" id="PF13466">
    <property type="entry name" value="STAS_2"/>
    <property type="match status" value="1"/>
</dbReference>
<keyword evidence="5" id="KW-1185">Reference proteome</keyword>
<proteinExistence type="inferred from homology"/>
<feature type="transmembrane region" description="Helical" evidence="2">
    <location>
        <begin position="344"/>
        <end position="366"/>
    </location>
</feature>
<dbReference type="EMBL" id="JASNJE010000023">
    <property type="protein sequence ID" value="MDK3074696.1"/>
    <property type="molecule type" value="Genomic_DNA"/>
</dbReference>